<dbReference type="Proteomes" id="UP001166674">
    <property type="component" value="Unassembled WGS sequence"/>
</dbReference>
<name>A0AA41NK97_SCICA</name>
<reference evidence="1" key="1">
    <citation type="submission" date="2020-03" db="EMBL/GenBank/DDBJ databases">
        <title>Studies in the Genomics of Life Span.</title>
        <authorList>
            <person name="Glass D."/>
        </authorList>
    </citation>
    <scope>NUCLEOTIDE SEQUENCE</scope>
    <source>
        <strain evidence="1">SUZIE</strain>
        <tissue evidence="1">Muscle</tissue>
    </source>
</reference>
<dbReference type="AlphaFoldDB" id="A0AA41NK97"/>
<protein>
    <submittedName>
        <fullName evidence="1">E3 ubiquitin-protein ligase TRIM32</fullName>
    </submittedName>
</protein>
<comment type="caution">
    <text evidence="1">The sequence shown here is derived from an EMBL/GenBank/DDBJ whole genome shotgun (WGS) entry which is preliminary data.</text>
</comment>
<evidence type="ECO:0000313" key="2">
    <source>
        <dbReference type="Proteomes" id="UP001166674"/>
    </source>
</evidence>
<proteinExistence type="predicted"/>
<organism evidence="1 2">
    <name type="scientific">Sciurus carolinensis</name>
    <name type="common">Eastern gray squirrel</name>
    <dbReference type="NCBI Taxonomy" id="30640"/>
    <lineage>
        <taxon>Eukaryota</taxon>
        <taxon>Metazoa</taxon>
        <taxon>Chordata</taxon>
        <taxon>Craniata</taxon>
        <taxon>Vertebrata</taxon>
        <taxon>Euteleostomi</taxon>
        <taxon>Mammalia</taxon>
        <taxon>Eutheria</taxon>
        <taxon>Euarchontoglires</taxon>
        <taxon>Glires</taxon>
        <taxon>Rodentia</taxon>
        <taxon>Sciuromorpha</taxon>
        <taxon>Sciuridae</taxon>
        <taxon>Sciurinae</taxon>
        <taxon>Sciurini</taxon>
        <taxon>Sciurus</taxon>
    </lineage>
</organism>
<evidence type="ECO:0000313" key="1">
    <source>
        <dbReference type="EMBL" id="MBZ3891357.1"/>
    </source>
</evidence>
<gene>
    <name evidence="1" type="ORF">SUZIE_212555</name>
</gene>
<accession>A0AA41NK97</accession>
<keyword evidence="2" id="KW-1185">Reference proteome</keyword>
<sequence>MQGPGSVGVFSKVLHSSLDEVEKYSSQVVEEQSYLLHIAEMQVVSHCDYSLVTIKQVDVALQEEMAEKEETGLTVNLSLELTLQDMWSPLRKMDMSPEEVVAAPGPHQLISEVLRWPPVSKSTSFSRSESLSEQSTLRVPELLQCSVLLQRTSGEARSAVSLRDKVRAAGDLFRRLCPLRLRALFTGRSKMAA</sequence>
<dbReference type="EMBL" id="JAATJV010447751">
    <property type="protein sequence ID" value="MBZ3891357.1"/>
    <property type="molecule type" value="Genomic_DNA"/>
</dbReference>